<dbReference type="PROSITE" id="PS00028">
    <property type="entry name" value="ZINC_FINGER_C2H2_1"/>
    <property type="match status" value="1"/>
</dbReference>
<comment type="caution">
    <text evidence="3">The sequence shown here is derived from an EMBL/GenBank/DDBJ whole genome shotgun (WGS) entry which is preliminary data.</text>
</comment>
<evidence type="ECO:0000313" key="4">
    <source>
        <dbReference type="Proteomes" id="UP001431783"/>
    </source>
</evidence>
<keyword evidence="1" id="KW-0479">Metal-binding</keyword>
<dbReference type="Proteomes" id="UP001431783">
    <property type="component" value="Unassembled WGS sequence"/>
</dbReference>
<dbReference type="Gene3D" id="3.30.160.60">
    <property type="entry name" value="Classic Zinc Finger"/>
    <property type="match status" value="1"/>
</dbReference>
<evidence type="ECO:0000259" key="2">
    <source>
        <dbReference type="PROSITE" id="PS50157"/>
    </source>
</evidence>
<accession>A0AAW1URH2</accession>
<dbReference type="PROSITE" id="PS50157">
    <property type="entry name" value="ZINC_FINGER_C2H2_2"/>
    <property type="match status" value="1"/>
</dbReference>
<dbReference type="SMART" id="SM00355">
    <property type="entry name" value="ZnF_C2H2"/>
    <property type="match status" value="3"/>
</dbReference>
<name>A0AAW1URH2_9CUCU</name>
<evidence type="ECO:0000256" key="1">
    <source>
        <dbReference type="PROSITE-ProRule" id="PRU00042"/>
    </source>
</evidence>
<keyword evidence="4" id="KW-1185">Reference proteome</keyword>
<keyword evidence="1" id="KW-0863">Zinc-finger</keyword>
<sequence>MEHRKVHSFHCRTCDTYYASQRQYNEHIRNHVLVYCCHICNHEFLLKLSLKNHLNLHQEQDILKNVLELEQNYSHYLINFATDTYTKSINKITSFLNHNYEYKYSHHGYKIRCHLCYLEFFKCDFEQHLKLHYFFKNHGAFYSNSMDYPVMQ</sequence>
<dbReference type="GO" id="GO:0008270">
    <property type="term" value="F:zinc ion binding"/>
    <property type="evidence" value="ECO:0007669"/>
    <property type="project" value="UniProtKB-KW"/>
</dbReference>
<evidence type="ECO:0000313" key="3">
    <source>
        <dbReference type="EMBL" id="KAK9885130.1"/>
    </source>
</evidence>
<dbReference type="AlphaFoldDB" id="A0AAW1URH2"/>
<gene>
    <name evidence="3" type="ORF">WA026_010643</name>
</gene>
<keyword evidence="1" id="KW-0862">Zinc</keyword>
<protein>
    <recommendedName>
        <fullName evidence="2">C2H2-type domain-containing protein</fullName>
    </recommendedName>
</protein>
<organism evidence="3 4">
    <name type="scientific">Henosepilachna vigintioctopunctata</name>
    <dbReference type="NCBI Taxonomy" id="420089"/>
    <lineage>
        <taxon>Eukaryota</taxon>
        <taxon>Metazoa</taxon>
        <taxon>Ecdysozoa</taxon>
        <taxon>Arthropoda</taxon>
        <taxon>Hexapoda</taxon>
        <taxon>Insecta</taxon>
        <taxon>Pterygota</taxon>
        <taxon>Neoptera</taxon>
        <taxon>Endopterygota</taxon>
        <taxon>Coleoptera</taxon>
        <taxon>Polyphaga</taxon>
        <taxon>Cucujiformia</taxon>
        <taxon>Coccinelloidea</taxon>
        <taxon>Coccinellidae</taxon>
        <taxon>Epilachninae</taxon>
        <taxon>Epilachnini</taxon>
        <taxon>Henosepilachna</taxon>
    </lineage>
</organism>
<feature type="domain" description="C2H2-type" evidence="2">
    <location>
        <begin position="35"/>
        <end position="62"/>
    </location>
</feature>
<dbReference type="InterPro" id="IPR013087">
    <property type="entry name" value="Znf_C2H2_type"/>
</dbReference>
<dbReference type="EMBL" id="JARQZJ010000095">
    <property type="protein sequence ID" value="KAK9885130.1"/>
    <property type="molecule type" value="Genomic_DNA"/>
</dbReference>
<proteinExistence type="predicted"/>
<reference evidence="3 4" key="1">
    <citation type="submission" date="2023-03" db="EMBL/GenBank/DDBJ databases">
        <title>Genome insight into feeding habits of ladybird beetles.</title>
        <authorList>
            <person name="Li H.-S."/>
            <person name="Huang Y.-H."/>
            <person name="Pang H."/>
        </authorList>
    </citation>
    <scope>NUCLEOTIDE SEQUENCE [LARGE SCALE GENOMIC DNA]</scope>
    <source>
        <strain evidence="3">SYSU_2023b</strain>
        <tissue evidence="3">Whole body</tissue>
    </source>
</reference>